<feature type="binding site" description="via persulfide group" evidence="9">
    <location>
        <position position="332"/>
    </location>
    <ligand>
        <name>[2Fe-2S] cluster</name>
        <dbReference type="ChEBI" id="CHEBI:190135"/>
        <note>ligand shared with IscU</note>
    </ligand>
</feature>
<dbReference type="EC" id="2.8.1.7" evidence="9"/>
<reference evidence="14 16" key="2">
    <citation type="submission" date="2016-10" db="EMBL/GenBank/DDBJ databases">
        <authorList>
            <person name="de Groot N.N."/>
        </authorList>
    </citation>
    <scope>NUCLEOTIDE SEQUENCE [LARGE SCALE GENOMIC DNA]</scope>
    <source>
        <strain evidence="14 16">Z-7982</strain>
    </source>
</reference>
<dbReference type="GO" id="GO:0030170">
    <property type="term" value="F:pyridoxal phosphate binding"/>
    <property type="evidence" value="ECO:0007669"/>
    <property type="project" value="UniProtKB-UniRule"/>
</dbReference>
<dbReference type="GO" id="GO:1990221">
    <property type="term" value="C:L-cysteine desulfurase complex"/>
    <property type="evidence" value="ECO:0007669"/>
    <property type="project" value="UniProtKB-ARBA"/>
</dbReference>
<dbReference type="FunFam" id="3.40.640.10:FF:000084">
    <property type="entry name" value="IscS-like cysteine desulfurase"/>
    <property type="match status" value="1"/>
</dbReference>
<evidence type="ECO:0000256" key="9">
    <source>
        <dbReference type="HAMAP-Rule" id="MF_00331"/>
    </source>
</evidence>
<dbReference type="Proteomes" id="UP000186879">
    <property type="component" value="Chromosome"/>
</dbReference>
<dbReference type="RefSeq" id="WP_083432984.1">
    <property type="nucleotide sequence ID" value="NZ_CP017921.1"/>
</dbReference>
<dbReference type="InterPro" id="IPR016454">
    <property type="entry name" value="Cysteine_dSase"/>
</dbReference>
<dbReference type="InterPro" id="IPR010240">
    <property type="entry name" value="Cys_deSase_IscS"/>
</dbReference>
<dbReference type="Proteomes" id="UP000267921">
    <property type="component" value="Unassembled WGS sequence"/>
</dbReference>
<dbReference type="InterPro" id="IPR015421">
    <property type="entry name" value="PyrdxlP-dep_Trfase_major"/>
</dbReference>
<dbReference type="NCBIfam" id="NF002806">
    <property type="entry name" value="PRK02948.1"/>
    <property type="match status" value="1"/>
</dbReference>
<evidence type="ECO:0000256" key="5">
    <source>
        <dbReference type="ARBA" id="ARBA00022723"/>
    </source>
</evidence>
<comment type="similarity">
    <text evidence="2 9">Belongs to the class-V pyridoxal-phosphate-dependent aminotransferase family. NifS/IscS subfamily.</text>
</comment>
<evidence type="ECO:0000256" key="4">
    <source>
        <dbReference type="ARBA" id="ARBA00022679"/>
    </source>
</evidence>
<dbReference type="Gene3D" id="3.40.640.10">
    <property type="entry name" value="Type I PLP-dependent aspartate aminotransferase-like (Major domain)"/>
    <property type="match status" value="1"/>
</dbReference>
<keyword evidence="5 9" id="KW-0479">Metal-binding</keyword>
<dbReference type="GeneID" id="30582410"/>
<dbReference type="HAMAP" id="MF_00331">
    <property type="entry name" value="Cys_desulf_IscS"/>
    <property type="match status" value="1"/>
</dbReference>
<evidence type="ECO:0000313" key="14">
    <source>
        <dbReference type="EMBL" id="SDW01914.1"/>
    </source>
</evidence>
<feature type="domain" description="Aminotransferase class V" evidence="11">
    <location>
        <begin position="12"/>
        <end position="373"/>
    </location>
</feature>
<keyword evidence="8 9" id="KW-0411">Iron-sulfur</keyword>
<organism evidence="12 15">
    <name type="scientific">Methanohalophilus halophilus</name>
    <dbReference type="NCBI Taxonomy" id="2177"/>
    <lineage>
        <taxon>Archaea</taxon>
        <taxon>Methanobacteriati</taxon>
        <taxon>Methanobacteriota</taxon>
        <taxon>Stenosarchaea group</taxon>
        <taxon>Methanomicrobia</taxon>
        <taxon>Methanosarcinales</taxon>
        <taxon>Methanosarcinaceae</taxon>
        <taxon>Methanohalophilus</taxon>
    </lineage>
</organism>
<dbReference type="PANTHER" id="PTHR11601">
    <property type="entry name" value="CYSTEINE DESULFURYLASE FAMILY MEMBER"/>
    <property type="match status" value="1"/>
</dbReference>
<sequence>MKNNMDSTSKTVYLDHAATTFTDTEVLEKMLPYFTEKFANPSSPYNIAHVSRDAIDRARKQVADAINAEINEIYFTSGGTESDNWAIKGVAFANRKKSNHIITSAIEHHAVLHTCQWLEKQGFEVTYLPVDKFGQVRIEDVKKAIREDTILISVMLANNEIGTIQPISEIGRIAREKGIYFHTDAVQGIGQIPLDVEGLNVDLLSLSSHKFYGPKGVGALYIKKGTRIDSYSHGGAQEKKKRAGTENVPGIVGLGAAIEQATSQLEEHATHMKNLRTRLLEGLLQIPATHLAGHPEKRLPNNANVIFEYIEGESILLMLNSFSIAASTGSACTSASLEPSHVLIACGFPHEIAHGSLRLTLGKENTEEDVDYLLQTLEPIIKRLRAMSPMTPKELRE</sequence>
<comment type="function">
    <text evidence="9">Master enzyme that delivers sulfur to a number of partners involved in Fe-S cluster assembly, tRNA modification or cofactor biosynthesis. Catalyzes the removal of elemental sulfur atoms from cysteine to produce alanine. Functions as a sulfur delivery protein for Fe-S cluster synthesis onto IscU, an Fe-S scaffold assembly protein, as well as other S acceptor proteins.</text>
</comment>
<comment type="subunit">
    <text evidence="9">Homodimer. Forms a heterotetramer with IscU, interacts with other sulfur acceptors.</text>
</comment>
<keyword evidence="15" id="KW-1185">Reference proteome</keyword>
<evidence type="ECO:0000313" key="13">
    <source>
        <dbReference type="EMBL" id="RNI10825.1"/>
    </source>
</evidence>
<feature type="binding site" evidence="9">
    <location>
        <begin position="79"/>
        <end position="80"/>
    </location>
    <ligand>
        <name>pyridoxal 5'-phosphate</name>
        <dbReference type="ChEBI" id="CHEBI:597326"/>
    </ligand>
</feature>
<evidence type="ECO:0000256" key="6">
    <source>
        <dbReference type="ARBA" id="ARBA00022898"/>
    </source>
</evidence>
<proteinExistence type="inferred from homology"/>
<keyword evidence="9" id="KW-0001">2Fe-2S</keyword>
<dbReference type="STRING" id="2177.BHR79_01600"/>
<feature type="binding site" evidence="9">
    <location>
        <begin position="207"/>
        <end position="209"/>
    </location>
    <ligand>
        <name>pyridoxal 5'-phosphate</name>
        <dbReference type="ChEBI" id="CHEBI:597326"/>
    </ligand>
</feature>
<dbReference type="Pfam" id="PF00266">
    <property type="entry name" value="Aminotran_5"/>
    <property type="match status" value="1"/>
</dbReference>
<dbReference type="NCBIfam" id="TIGR03402">
    <property type="entry name" value="FeS_nifS"/>
    <property type="match status" value="1"/>
</dbReference>
<evidence type="ECO:0000256" key="8">
    <source>
        <dbReference type="ARBA" id="ARBA00023014"/>
    </source>
</evidence>
<keyword evidence="4 9" id="KW-0808">Transferase</keyword>
<dbReference type="AlphaFoldDB" id="A0A1L3Q0B3"/>
<evidence type="ECO:0000313" key="15">
    <source>
        <dbReference type="Proteomes" id="UP000186879"/>
    </source>
</evidence>
<feature type="active site" description="Cysteine persulfide intermediate" evidence="9">
    <location>
        <position position="332"/>
    </location>
</feature>
<protein>
    <recommendedName>
        <fullName evidence="9">Cysteine desulfurase IscS</fullName>
        <ecNumber evidence="9">2.8.1.7</ecNumber>
    </recommendedName>
</protein>
<feature type="binding site" evidence="9">
    <location>
        <position position="187"/>
    </location>
    <ligand>
        <name>pyridoxal 5'-phosphate</name>
        <dbReference type="ChEBI" id="CHEBI:597326"/>
    </ligand>
</feature>
<dbReference type="SUPFAM" id="SSF53383">
    <property type="entry name" value="PLP-dependent transferases"/>
    <property type="match status" value="1"/>
</dbReference>
<evidence type="ECO:0000256" key="2">
    <source>
        <dbReference type="ARBA" id="ARBA00006490"/>
    </source>
</evidence>
<evidence type="ECO:0000256" key="10">
    <source>
        <dbReference type="RuleBase" id="RU004504"/>
    </source>
</evidence>
<evidence type="ECO:0000256" key="7">
    <source>
        <dbReference type="ARBA" id="ARBA00023004"/>
    </source>
</evidence>
<dbReference type="UniPathway" id="UPA00266"/>
<reference evidence="13 17" key="3">
    <citation type="submission" date="2018-10" db="EMBL/GenBank/DDBJ databases">
        <title>Cultivation of a novel Methanohalophilus strain from Kebrit Deep of the Red Sea and a genomic comparison of members of the genus Methanohalophilus.</title>
        <authorList>
            <person name="Guan Y."/>
            <person name="Ngugi D.K."/>
            <person name="Stingl U."/>
        </authorList>
    </citation>
    <scope>NUCLEOTIDE SEQUENCE [LARGE SCALE GENOMIC DNA]</scope>
    <source>
        <strain evidence="13 17">DSM 3094</strain>
    </source>
</reference>
<keyword evidence="7 9" id="KW-0408">Iron</keyword>
<dbReference type="InterPro" id="IPR015422">
    <property type="entry name" value="PyrdxlP-dep_Trfase_small"/>
</dbReference>
<dbReference type="InterPro" id="IPR015424">
    <property type="entry name" value="PyrdxlP-dep_Trfase"/>
</dbReference>
<feature type="binding site" evidence="9">
    <location>
        <position position="245"/>
    </location>
    <ligand>
        <name>pyridoxal 5'-phosphate</name>
        <dbReference type="ChEBI" id="CHEBI:597326"/>
    </ligand>
</feature>
<keyword evidence="6 9" id="KW-0663">Pyridoxal phosphate</keyword>
<dbReference type="KEGG" id="mhaz:BHR79_01600"/>
<dbReference type="InterPro" id="IPR000192">
    <property type="entry name" value="Aminotrans_V_dom"/>
</dbReference>
<evidence type="ECO:0000259" key="11">
    <source>
        <dbReference type="Pfam" id="PF00266"/>
    </source>
</evidence>
<evidence type="ECO:0000313" key="17">
    <source>
        <dbReference type="Proteomes" id="UP000267921"/>
    </source>
</evidence>
<keyword evidence="3 9" id="KW-0963">Cytoplasm</keyword>
<dbReference type="InterPro" id="IPR020578">
    <property type="entry name" value="Aminotrans_V_PyrdxlP_BS"/>
</dbReference>
<evidence type="ECO:0000256" key="1">
    <source>
        <dbReference type="ARBA" id="ARBA00001933"/>
    </source>
</evidence>
<dbReference type="PROSITE" id="PS00595">
    <property type="entry name" value="AA_TRANSFER_CLASS_5"/>
    <property type="match status" value="1"/>
</dbReference>
<dbReference type="Proteomes" id="UP000198669">
    <property type="component" value="Unassembled WGS sequence"/>
</dbReference>
<reference evidence="12 15" key="1">
    <citation type="submission" date="2016-10" db="EMBL/GenBank/DDBJ databases">
        <title>Methanohalophilus halophilus.</title>
        <authorList>
            <person name="L'haridon S."/>
        </authorList>
    </citation>
    <scope>NUCLEOTIDE SEQUENCE [LARGE SCALE GENOMIC DNA]</scope>
    <source>
        <strain evidence="12 15">Z-7982</strain>
    </source>
</reference>
<evidence type="ECO:0000256" key="3">
    <source>
        <dbReference type="ARBA" id="ARBA00022490"/>
    </source>
</evidence>
<comment type="pathway">
    <text evidence="9">Cofactor biosynthesis; iron-sulfur cluster biosynthesis.</text>
</comment>
<dbReference type="GO" id="GO:0031071">
    <property type="term" value="F:cysteine desulfurase activity"/>
    <property type="evidence" value="ECO:0007669"/>
    <property type="project" value="UniProtKB-UniRule"/>
</dbReference>
<dbReference type="EMBL" id="CP017921">
    <property type="protein sequence ID" value="APH38306.1"/>
    <property type="molecule type" value="Genomic_DNA"/>
</dbReference>
<comment type="miscellaneous">
    <text evidence="9">In Archaea the pyridoxal phosphate cofactor is not covalently bound to Lys but ligated by other amino acids.</text>
</comment>
<name>A0A1L3Q0B3_9EURY</name>
<comment type="cofactor">
    <cofactor evidence="1 9 10">
        <name>pyridoxal 5'-phosphate</name>
        <dbReference type="ChEBI" id="CHEBI:597326"/>
    </cofactor>
</comment>
<dbReference type="GO" id="GO:0044571">
    <property type="term" value="P:[2Fe-2S] cluster assembly"/>
    <property type="evidence" value="ECO:0007669"/>
    <property type="project" value="UniProtKB-UniRule"/>
</dbReference>
<dbReference type="Gene3D" id="3.90.1150.10">
    <property type="entry name" value="Aspartate Aminotransferase, domain 1"/>
    <property type="match status" value="1"/>
</dbReference>
<evidence type="ECO:0000313" key="16">
    <source>
        <dbReference type="Proteomes" id="UP000198669"/>
    </source>
</evidence>
<comment type="catalytic activity">
    <reaction evidence="9">
        <text>(sulfur carrier)-H + L-cysteine = (sulfur carrier)-SH + L-alanine</text>
        <dbReference type="Rhea" id="RHEA:43892"/>
        <dbReference type="Rhea" id="RHEA-COMP:14737"/>
        <dbReference type="Rhea" id="RHEA-COMP:14739"/>
        <dbReference type="ChEBI" id="CHEBI:29917"/>
        <dbReference type="ChEBI" id="CHEBI:35235"/>
        <dbReference type="ChEBI" id="CHEBI:57972"/>
        <dbReference type="ChEBI" id="CHEBI:64428"/>
        <dbReference type="EC" id="2.8.1.7"/>
    </reaction>
</comment>
<dbReference type="EMBL" id="FNMU01000001">
    <property type="protein sequence ID" value="SDW01914.1"/>
    <property type="molecule type" value="Genomic_DNA"/>
</dbReference>
<dbReference type="PANTHER" id="PTHR11601:SF34">
    <property type="entry name" value="CYSTEINE DESULFURASE"/>
    <property type="match status" value="1"/>
</dbReference>
<dbReference type="InterPro" id="IPR017772">
    <property type="entry name" value="Cys_deSase_NifS_bac/arc"/>
</dbReference>
<dbReference type="GO" id="GO:0051537">
    <property type="term" value="F:2 iron, 2 sulfur cluster binding"/>
    <property type="evidence" value="ECO:0007669"/>
    <property type="project" value="UniProtKB-UniRule"/>
</dbReference>
<feature type="binding site" evidence="9">
    <location>
        <position position="159"/>
    </location>
    <ligand>
        <name>pyridoxal 5'-phosphate</name>
        <dbReference type="ChEBI" id="CHEBI:597326"/>
    </ligand>
</feature>
<comment type="subcellular location">
    <subcellularLocation>
        <location evidence="9">Cytoplasm</location>
    </subcellularLocation>
</comment>
<dbReference type="GO" id="GO:0006520">
    <property type="term" value="P:amino acid metabolic process"/>
    <property type="evidence" value="ECO:0007669"/>
    <property type="project" value="InterPro"/>
</dbReference>
<dbReference type="PIRSF" id="PIRSF005572">
    <property type="entry name" value="NifS"/>
    <property type="match status" value="1"/>
</dbReference>
<gene>
    <name evidence="13" type="primary">nifS</name>
    <name evidence="9" type="synonym">iscS</name>
    <name evidence="12" type="ORF">BHR79_01600</name>
    <name evidence="13" type="ORF">EFE40_01190</name>
    <name evidence="14" type="ORF">SAMN04515625_0142</name>
</gene>
<accession>A0A1L3Q0B3</accession>
<evidence type="ECO:0000313" key="12">
    <source>
        <dbReference type="EMBL" id="APH38306.1"/>
    </source>
</evidence>
<dbReference type="GO" id="GO:0046872">
    <property type="term" value="F:metal ion binding"/>
    <property type="evidence" value="ECO:0007669"/>
    <property type="project" value="UniProtKB-KW"/>
</dbReference>
<dbReference type="EMBL" id="RJJG01000001">
    <property type="protein sequence ID" value="RNI10825.1"/>
    <property type="molecule type" value="Genomic_DNA"/>
</dbReference>
<dbReference type="OrthoDB" id="9577at2157"/>